<evidence type="ECO:0000313" key="1">
    <source>
        <dbReference type="EMBL" id="VTZ94278.1"/>
    </source>
</evidence>
<protein>
    <submittedName>
        <fullName evidence="1">Uncharacterized protein</fullName>
    </submittedName>
</protein>
<accession>A0A508YVV1</accession>
<organism evidence="1 2">
    <name type="scientific">Limosilactobacillus mucosae</name>
    <name type="common">Lactobacillus mucosae</name>
    <dbReference type="NCBI Taxonomy" id="97478"/>
    <lineage>
        <taxon>Bacteria</taxon>
        <taxon>Bacillati</taxon>
        <taxon>Bacillota</taxon>
        <taxon>Bacilli</taxon>
        <taxon>Lactobacillales</taxon>
        <taxon>Lactobacillaceae</taxon>
        <taxon>Limosilactobacillus</taxon>
    </lineage>
</organism>
<reference evidence="1 2" key="1">
    <citation type="submission" date="2019-06" db="EMBL/GenBank/DDBJ databases">
        <authorList>
            <person name="Rodrigo-Torres L."/>
            <person name="Arahal R. D."/>
            <person name="Lucena T."/>
        </authorList>
    </citation>
    <scope>NUCLEOTIDE SEQUENCE [LARGE SCALE GENOMIC DNA]</scope>
    <source>
        <strain evidence="1 2">INIA P508</strain>
    </source>
</reference>
<dbReference type="RefSeq" id="WP_143113595.1">
    <property type="nucleotide sequence ID" value="NZ_CABFNH010000049.1"/>
</dbReference>
<evidence type="ECO:0000313" key="2">
    <source>
        <dbReference type="Proteomes" id="UP000365705"/>
    </source>
</evidence>
<dbReference type="EMBL" id="CABFNH010000049">
    <property type="protein sequence ID" value="VTZ94278.1"/>
    <property type="molecule type" value="Genomic_DNA"/>
</dbReference>
<sequence length="335" mass="39514">MEDKENKTTFVDMTNDPQANKLLKALHQAYNERVTNYYEAKGKELSRFIWSEKKKVFIYILDVFSDKNSPSSKTSILFAIPSKEDNKIFYANLVNETNNFTFGNISDTEPKSRISWLISQKILKKEFTVNIYNPSIFYTFFDFTKEYSLESIKNSWIKKWVDTEYSSSLNDLKKSNYIEPFPTLGKKLFVDRYHFDEMLKTLDDNQFNDEFNQCLFAYEHEKWFLCAAGLGSCLEHLMEKVIINYNKNGYPLLKRLSKDPTLKDYLNVFRKEPINLEPRQETYIKMLFMARNSVDHHNTGYTSKNICDSLLDGIRNIFNDYYPQSILSKNNPKGD</sequence>
<dbReference type="Proteomes" id="UP000365705">
    <property type="component" value="Unassembled WGS sequence"/>
</dbReference>
<gene>
    <name evidence="1" type="ORF">LMUP508_02146</name>
</gene>
<proteinExistence type="predicted"/>
<name>A0A508YVV1_LIMMU</name>
<dbReference type="AlphaFoldDB" id="A0A508YVV1"/>